<reference evidence="3" key="1">
    <citation type="submission" date="2017-02" db="UniProtKB">
        <authorList>
            <consortium name="WormBaseParasite"/>
        </authorList>
    </citation>
    <scope>IDENTIFICATION</scope>
</reference>
<evidence type="ECO:0000313" key="1">
    <source>
        <dbReference type="EMBL" id="VDK45760.1"/>
    </source>
</evidence>
<name>A0A0M3JVP0_ANISI</name>
<gene>
    <name evidence="1" type="ORF">ASIM_LOCUS11764</name>
</gene>
<protein>
    <submittedName>
        <fullName evidence="3">Suppressor protein SRP40-like</fullName>
    </submittedName>
</protein>
<dbReference type="EMBL" id="UYRR01031100">
    <property type="protein sequence ID" value="VDK45760.1"/>
    <property type="molecule type" value="Genomic_DNA"/>
</dbReference>
<dbReference type="AlphaFoldDB" id="A0A0M3JVP0"/>
<dbReference type="OrthoDB" id="5847385at2759"/>
<proteinExistence type="predicted"/>
<organism evidence="3">
    <name type="scientific">Anisakis simplex</name>
    <name type="common">Herring worm</name>
    <dbReference type="NCBI Taxonomy" id="6269"/>
    <lineage>
        <taxon>Eukaryota</taxon>
        <taxon>Metazoa</taxon>
        <taxon>Ecdysozoa</taxon>
        <taxon>Nematoda</taxon>
        <taxon>Chromadorea</taxon>
        <taxon>Rhabditida</taxon>
        <taxon>Spirurina</taxon>
        <taxon>Ascaridomorpha</taxon>
        <taxon>Ascaridoidea</taxon>
        <taxon>Anisakidae</taxon>
        <taxon>Anisakis</taxon>
        <taxon>Anisakis simplex complex</taxon>
    </lineage>
</organism>
<evidence type="ECO:0000313" key="3">
    <source>
        <dbReference type="WBParaSite" id="ASIM_0001229801-mRNA-1"/>
    </source>
</evidence>
<evidence type="ECO:0000313" key="2">
    <source>
        <dbReference type="Proteomes" id="UP000267096"/>
    </source>
</evidence>
<dbReference type="WBParaSite" id="ASIM_0001229801-mRNA-1">
    <property type="protein sequence ID" value="ASIM_0001229801-mRNA-1"/>
    <property type="gene ID" value="ASIM_0001229801"/>
</dbReference>
<accession>A0A0M3JVP0</accession>
<keyword evidence="2" id="KW-1185">Reference proteome</keyword>
<dbReference type="Proteomes" id="UP000267096">
    <property type="component" value="Unassembled WGS sequence"/>
</dbReference>
<reference evidence="1 2" key="2">
    <citation type="submission" date="2018-11" db="EMBL/GenBank/DDBJ databases">
        <authorList>
            <consortium name="Pathogen Informatics"/>
        </authorList>
    </citation>
    <scope>NUCLEOTIDE SEQUENCE [LARGE SCALE GENOMIC DNA]</scope>
</reference>
<sequence length="236" mass="26249">MDALQKIVSRRLTDHSQKRHSKRLVAEMNNSECAYGVNTTINSSNVINNNSTIPNDDWNLHILSLNPNFEMLSCEVQCSNGNDDSLGNDLMVNSLSNVDHSMIPSPQGSSSVSSDGYSSNTSKLSVTAELNSNELINVPRDGRERAIHKVSSVVRKKLSLSNLFSKHLHLYGDEDCESDIDGSCKGRRSSARCEVKKAAKTKPKRKKVDLIDVRILGRRQENENQHLLIEEIGDDD</sequence>